<name>A0A8S4R507_9NEOP</name>
<proteinExistence type="predicted"/>
<comment type="caution">
    <text evidence="2">The sequence shown here is derived from an EMBL/GenBank/DDBJ whole genome shotgun (WGS) entry which is preliminary data.</text>
</comment>
<feature type="signal peptide" evidence="1">
    <location>
        <begin position="1"/>
        <end position="17"/>
    </location>
</feature>
<sequence length="137" mass="16428">MKACILITLLVVQIATATLTIDKITEKVHAGLKTLKEKAVHKLHKLKQEFDLKKLHQLDVLHLLPYAHKHYVHEHYSKKTPLVVDHHQVERLKHYFEPHHKPVHFHHLEHKPPVLHHLEHHKPVHFQHYQHFEHLKV</sequence>
<dbReference type="OrthoDB" id="6924228at2759"/>
<evidence type="ECO:0000313" key="3">
    <source>
        <dbReference type="Proteomes" id="UP000838756"/>
    </source>
</evidence>
<accession>A0A8S4R507</accession>
<protein>
    <submittedName>
        <fullName evidence="2">Jg19980 protein</fullName>
    </submittedName>
</protein>
<dbReference type="EMBL" id="CAKXAJ010024785">
    <property type="protein sequence ID" value="CAH2230226.1"/>
    <property type="molecule type" value="Genomic_DNA"/>
</dbReference>
<dbReference type="Proteomes" id="UP000838756">
    <property type="component" value="Unassembled WGS sequence"/>
</dbReference>
<gene>
    <name evidence="2" type="primary">jg19980</name>
    <name evidence="2" type="ORF">PAEG_LOCUS9480</name>
</gene>
<dbReference type="AlphaFoldDB" id="A0A8S4R507"/>
<organism evidence="2 3">
    <name type="scientific">Pararge aegeria aegeria</name>
    <dbReference type="NCBI Taxonomy" id="348720"/>
    <lineage>
        <taxon>Eukaryota</taxon>
        <taxon>Metazoa</taxon>
        <taxon>Ecdysozoa</taxon>
        <taxon>Arthropoda</taxon>
        <taxon>Hexapoda</taxon>
        <taxon>Insecta</taxon>
        <taxon>Pterygota</taxon>
        <taxon>Neoptera</taxon>
        <taxon>Endopterygota</taxon>
        <taxon>Lepidoptera</taxon>
        <taxon>Glossata</taxon>
        <taxon>Ditrysia</taxon>
        <taxon>Papilionoidea</taxon>
        <taxon>Nymphalidae</taxon>
        <taxon>Satyrinae</taxon>
        <taxon>Satyrini</taxon>
        <taxon>Parargina</taxon>
        <taxon>Pararge</taxon>
    </lineage>
</organism>
<evidence type="ECO:0000256" key="1">
    <source>
        <dbReference type="SAM" id="SignalP"/>
    </source>
</evidence>
<keyword evidence="3" id="KW-1185">Reference proteome</keyword>
<reference evidence="2" key="1">
    <citation type="submission" date="2022-03" db="EMBL/GenBank/DDBJ databases">
        <authorList>
            <person name="Lindestad O."/>
        </authorList>
    </citation>
    <scope>NUCLEOTIDE SEQUENCE</scope>
</reference>
<keyword evidence="1" id="KW-0732">Signal</keyword>
<evidence type="ECO:0000313" key="2">
    <source>
        <dbReference type="EMBL" id="CAH2230226.1"/>
    </source>
</evidence>
<feature type="chain" id="PRO_5035742987" evidence="1">
    <location>
        <begin position="18"/>
        <end position="137"/>
    </location>
</feature>